<proteinExistence type="predicted"/>
<feature type="chain" id="PRO_5016452898" evidence="3">
    <location>
        <begin position="20"/>
        <end position="647"/>
    </location>
</feature>
<dbReference type="OrthoDB" id="5427350at2759"/>
<keyword evidence="5" id="KW-1185">Reference proteome</keyword>
<name>A0A319DR93_9EURO</name>
<sequence length="647" mass="72044">MVRALIWTWLAALTLRASGEFVSSNYAKYNRGELGHRPHLEFHSSSEYAPVLQANIWDRTAISDTGSHIFLRHDGNESDALSSPLVLDAHDLGAVYMNRSFKNVFGTRVQENFGKKYLTFWAGDKGEGVGDGYGLAYDDNYRLVYQVSAQNIPTHSDLHEFAFTGNGTALVTAVNKIKARASDLNKAWRLPYTRFEILDTMFQEIDLETNEVLFHWRALDHINPVDSFEPRGGGWDAYHLNSIEKTQAGNYLISIRHLHAIYLIDGQTGDIIWTLGGKNNNFVELPPADGLQPIQPLLTMQWQHHARYVPGTNETQMTLFDNHSKDTSHGKCDTECSRGLHIAIDDTVSPPTVQLLREFRHPSQLQAQSQGSVQTLNPVPDDLGNVFIGWGRCPSFTEHTSTGETVMDVQFSPWHSDEIPDALDNYRAYKLDWTATPWWDPAIAPRRNAKGEVVVYVSWNGATEVAKWVVRGASDERSIDAGKGNMLATSRRTGFETKLTLGEKKTGWRYLRAEALDAQGNVLGSSEVVDLNTAELSLAVDKYDNSKPFPLLKKTSEGWSTTALVLLSTGLCVLALAVIAGGVIMWNRCSDYNRLEADDFALAEDSDYDEEDLGGGGGGGGFLDEDDEDLPLSQLIPKARERARKME</sequence>
<evidence type="ECO:0000313" key="5">
    <source>
        <dbReference type="Proteomes" id="UP000247810"/>
    </source>
</evidence>
<organism evidence="4 5">
    <name type="scientific">Aspergillus ellipticus CBS 707.79</name>
    <dbReference type="NCBI Taxonomy" id="1448320"/>
    <lineage>
        <taxon>Eukaryota</taxon>
        <taxon>Fungi</taxon>
        <taxon>Dikarya</taxon>
        <taxon>Ascomycota</taxon>
        <taxon>Pezizomycotina</taxon>
        <taxon>Eurotiomycetes</taxon>
        <taxon>Eurotiomycetidae</taxon>
        <taxon>Eurotiales</taxon>
        <taxon>Aspergillaceae</taxon>
        <taxon>Aspergillus</taxon>
        <taxon>Aspergillus subgen. Circumdati</taxon>
    </lineage>
</organism>
<feature type="transmembrane region" description="Helical" evidence="2">
    <location>
        <begin position="563"/>
        <end position="586"/>
    </location>
</feature>
<dbReference type="PANTHER" id="PTHR35340">
    <property type="entry name" value="PQQ ENZYME REPEAT PROTEIN-RELATED"/>
    <property type="match status" value="1"/>
</dbReference>
<dbReference type="GO" id="GO:0016740">
    <property type="term" value="F:transferase activity"/>
    <property type="evidence" value="ECO:0007669"/>
    <property type="project" value="UniProtKB-KW"/>
</dbReference>
<keyword evidence="4" id="KW-0808">Transferase</keyword>
<dbReference type="InterPro" id="IPR011047">
    <property type="entry name" value="Quinoprotein_ADH-like_sf"/>
</dbReference>
<evidence type="ECO:0000313" key="4">
    <source>
        <dbReference type="EMBL" id="PYI00177.1"/>
    </source>
</evidence>
<accession>A0A319DR93</accession>
<dbReference type="InterPro" id="IPR039535">
    <property type="entry name" value="ASST-like"/>
</dbReference>
<dbReference type="AlphaFoldDB" id="A0A319DR93"/>
<evidence type="ECO:0000256" key="3">
    <source>
        <dbReference type="SAM" id="SignalP"/>
    </source>
</evidence>
<keyword evidence="2" id="KW-0472">Membrane</keyword>
<keyword evidence="2" id="KW-0812">Transmembrane</keyword>
<dbReference type="PANTHER" id="PTHR35340:SF5">
    <property type="entry name" value="ASST-DOMAIN-CONTAINING PROTEIN"/>
    <property type="match status" value="1"/>
</dbReference>
<gene>
    <name evidence="4" type="ORF">BO71DRAFT_312426</name>
</gene>
<dbReference type="EMBL" id="KZ825797">
    <property type="protein sequence ID" value="PYI00177.1"/>
    <property type="molecule type" value="Genomic_DNA"/>
</dbReference>
<dbReference type="Pfam" id="PF14269">
    <property type="entry name" value="Arylsulfotran_2"/>
    <property type="match status" value="1"/>
</dbReference>
<dbReference type="InterPro" id="IPR053143">
    <property type="entry name" value="Arylsulfate_ST"/>
</dbReference>
<dbReference type="STRING" id="1448320.A0A319DR93"/>
<dbReference type="VEuPathDB" id="FungiDB:BO71DRAFT_312426"/>
<protein>
    <submittedName>
        <fullName evidence="4">Arylsulfotransferase</fullName>
    </submittedName>
</protein>
<dbReference type="Proteomes" id="UP000247810">
    <property type="component" value="Unassembled WGS sequence"/>
</dbReference>
<evidence type="ECO:0000256" key="2">
    <source>
        <dbReference type="SAM" id="Phobius"/>
    </source>
</evidence>
<feature type="region of interest" description="Disordered" evidence="1">
    <location>
        <begin position="606"/>
        <end position="628"/>
    </location>
</feature>
<keyword evidence="3" id="KW-0732">Signal</keyword>
<dbReference type="SUPFAM" id="SSF50998">
    <property type="entry name" value="Quinoprotein alcohol dehydrogenase-like"/>
    <property type="match status" value="1"/>
</dbReference>
<evidence type="ECO:0000256" key="1">
    <source>
        <dbReference type="SAM" id="MobiDB-lite"/>
    </source>
</evidence>
<feature type="signal peptide" evidence="3">
    <location>
        <begin position="1"/>
        <end position="19"/>
    </location>
</feature>
<reference evidence="4 5" key="1">
    <citation type="submission" date="2018-02" db="EMBL/GenBank/DDBJ databases">
        <title>The genomes of Aspergillus section Nigri reveals drivers in fungal speciation.</title>
        <authorList>
            <consortium name="DOE Joint Genome Institute"/>
            <person name="Vesth T.C."/>
            <person name="Nybo J."/>
            <person name="Theobald S."/>
            <person name="Brandl J."/>
            <person name="Frisvad J.C."/>
            <person name="Nielsen K.F."/>
            <person name="Lyhne E.K."/>
            <person name="Kogle M.E."/>
            <person name="Kuo A."/>
            <person name="Riley R."/>
            <person name="Clum A."/>
            <person name="Nolan M."/>
            <person name="Lipzen A."/>
            <person name="Salamov A."/>
            <person name="Henrissat B."/>
            <person name="Wiebenga A."/>
            <person name="De vries R.P."/>
            <person name="Grigoriev I.V."/>
            <person name="Mortensen U.H."/>
            <person name="Andersen M.R."/>
            <person name="Baker S.E."/>
        </authorList>
    </citation>
    <scope>NUCLEOTIDE SEQUENCE [LARGE SCALE GENOMIC DNA]</scope>
    <source>
        <strain evidence="4 5">CBS 707.79</strain>
    </source>
</reference>
<keyword evidence="2" id="KW-1133">Transmembrane helix</keyword>